<keyword evidence="1" id="KW-0805">Transcription regulation</keyword>
<evidence type="ECO:0000259" key="4">
    <source>
        <dbReference type="PROSITE" id="PS50943"/>
    </source>
</evidence>
<dbReference type="PATRIC" id="fig|1429438.4.peg.61"/>
<dbReference type="InterPro" id="IPR050807">
    <property type="entry name" value="TransReg_Diox_bact_type"/>
</dbReference>
<dbReference type="Proteomes" id="UP000019141">
    <property type="component" value="Unassembled WGS sequence"/>
</dbReference>
<dbReference type="Gene3D" id="1.10.260.40">
    <property type="entry name" value="lambda repressor-like DNA-binding domains"/>
    <property type="match status" value="1"/>
</dbReference>
<dbReference type="PROSITE" id="PS50943">
    <property type="entry name" value="HTH_CROC1"/>
    <property type="match status" value="1"/>
</dbReference>
<sequence>MNIPLGDRLHMARRKRRISQTKLAEMTGISNANISHIETGQRTNITVETLLKLANALSVSVDYLLGLKEDMERELLGAEAA</sequence>
<dbReference type="GO" id="GO:0005829">
    <property type="term" value="C:cytosol"/>
    <property type="evidence" value="ECO:0007669"/>
    <property type="project" value="TreeGrafter"/>
</dbReference>
<dbReference type="SMART" id="SM00530">
    <property type="entry name" value="HTH_XRE"/>
    <property type="match status" value="1"/>
</dbReference>
<dbReference type="PANTHER" id="PTHR46797">
    <property type="entry name" value="HTH-TYPE TRANSCRIPTIONAL REGULATOR"/>
    <property type="match status" value="1"/>
</dbReference>
<dbReference type="InterPro" id="IPR001387">
    <property type="entry name" value="Cro/C1-type_HTH"/>
</dbReference>
<keyword evidence="3" id="KW-0804">Transcription</keyword>
<feature type="domain" description="HTH cro/C1-type" evidence="4">
    <location>
        <begin position="9"/>
        <end position="64"/>
    </location>
</feature>
<keyword evidence="6" id="KW-1185">Reference proteome</keyword>
<proteinExistence type="predicted"/>
<dbReference type="AlphaFoldDB" id="W4M0N7"/>
<dbReference type="PANTHER" id="PTHR46797:SF23">
    <property type="entry name" value="HTH-TYPE TRANSCRIPTIONAL REGULATOR SUTR"/>
    <property type="match status" value="1"/>
</dbReference>
<keyword evidence="2" id="KW-0238">DNA-binding</keyword>
<evidence type="ECO:0000256" key="2">
    <source>
        <dbReference type="ARBA" id="ARBA00023125"/>
    </source>
</evidence>
<organism evidence="5 6">
    <name type="scientific">Entotheonella factor</name>
    <dbReference type="NCBI Taxonomy" id="1429438"/>
    <lineage>
        <taxon>Bacteria</taxon>
        <taxon>Pseudomonadati</taxon>
        <taxon>Nitrospinota/Tectimicrobiota group</taxon>
        <taxon>Candidatus Tectimicrobiota</taxon>
        <taxon>Candidatus Entotheonellia</taxon>
        <taxon>Candidatus Entotheonellales</taxon>
        <taxon>Candidatus Entotheonellaceae</taxon>
        <taxon>Candidatus Entotheonella</taxon>
    </lineage>
</organism>
<geneLocation type="plasmid" evidence="5">
    <name>pTSY</name>
</geneLocation>
<dbReference type="EMBL" id="AZHW01000012">
    <property type="protein sequence ID" value="ETX03708.1"/>
    <property type="molecule type" value="Genomic_DNA"/>
</dbReference>
<evidence type="ECO:0000256" key="3">
    <source>
        <dbReference type="ARBA" id="ARBA00023163"/>
    </source>
</evidence>
<dbReference type="SUPFAM" id="SSF47413">
    <property type="entry name" value="lambda repressor-like DNA-binding domains"/>
    <property type="match status" value="1"/>
</dbReference>
<dbReference type="CDD" id="cd00093">
    <property type="entry name" value="HTH_XRE"/>
    <property type="match status" value="1"/>
</dbReference>
<evidence type="ECO:0000313" key="5">
    <source>
        <dbReference type="EMBL" id="ETX03708.1"/>
    </source>
</evidence>
<evidence type="ECO:0000256" key="1">
    <source>
        <dbReference type="ARBA" id="ARBA00023015"/>
    </source>
</evidence>
<dbReference type="HOGENOM" id="CLU_066192_29_2_7"/>
<dbReference type="InterPro" id="IPR010982">
    <property type="entry name" value="Lambda_DNA-bd_dom_sf"/>
</dbReference>
<protein>
    <recommendedName>
        <fullName evidence="4">HTH cro/C1-type domain-containing protein</fullName>
    </recommendedName>
</protein>
<dbReference type="GO" id="GO:0003677">
    <property type="term" value="F:DNA binding"/>
    <property type="evidence" value="ECO:0007669"/>
    <property type="project" value="UniProtKB-KW"/>
</dbReference>
<evidence type="ECO:0000313" key="6">
    <source>
        <dbReference type="Proteomes" id="UP000019141"/>
    </source>
</evidence>
<gene>
    <name evidence="5" type="ORF">ETSY1_46405</name>
</gene>
<dbReference type="Pfam" id="PF01381">
    <property type="entry name" value="HTH_3"/>
    <property type="match status" value="1"/>
</dbReference>
<accession>W4M0N7</accession>
<keyword evidence="5" id="KW-0614">Plasmid</keyword>
<name>W4M0N7_ENTF1</name>
<reference evidence="5 6" key="1">
    <citation type="journal article" date="2014" name="Nature">
        <title>An environmental bacterial taxon with a large and distinct metabolic repertoire.</title>
        <authorList>
            <person name="Wilson M.C."/>
            <person name="Mori T."/>
            <person name="Ruckert C."/>
            <person name="Uria A.R."/>
            <person name="Helf M.J."/>
            <person name="Takada K."/>
            <person name="Gernert C."/>
            <person name="Steffens U.A."/>
            <person name="Heycke N."/>
            <person name="Schmitt S."/>
            <person name="Rinke C."/>
            <person name="Helfrich E.J."/>
            <person name="Brachmann A.O."/>
            <person name="Gurgui C."/>
            <person name="Wakimoto T."/>
            <person name="Kracht M."/>
            <person name="Crusemann M."/>
            <person name="Hentschel U."/>
            <person name="Abe I."/>
            <person name="Matsunaga S."/>
            <person name="Kalinowski J."/>
            <person name="Takeyama H."/>
            <person name="Piel J."/>
        </authorList>
    </citation>
    <scope>NUCLEOTIDE SEQUENCE [LARGE SCALE GENOMIC DNA]</scope>
    <source>
        <strain evidence="6">TSY1</strain>
        <plasmid evidence="5">pTSY</plasmid>
    </source>
</reference>
<dbReference type="GO" id="GO:0003700">
    <property type="term" value="F:DNA-binding transcription factor activity"/>
    <property type="evidence" value="ECO:0007669"/>
    <property type="project" value="TreeGrafter"/>
</dbReference>
<comment type="caution">
    <text evidence="5">The sequence shown here is derived from an EMBL/GenBank/DDBJ whole genome shotgun (WGS) entry which is preliminary data.</text>
</comment>